<feature type="transmembrane region" description="Helical" evidence="1">
    <location>
        <begin position="7"/>
        <end position="28"/>
    </location>
</feature>
<dbReference type="EMBL" id="SPSF01000053">
    <property type="protein sequence ID" value="MPQ64686.1"/>
    <property type="molecule type" value="Genomic_DNA"/>
</dbReference>
<accession>A0A5N7J7H3</accession>
<keyword evidence="1" id="KW-0812">Transmembrane</keyword>
<evidence type="ECO:0000256" key="1">
    <source>
        <dbReference type="SAM" id="Phobius"/>
    </source>
</evidence>
<reference evidence="2" key="1">
    <citation type="journal article" date="2019" name="Lett. Appl. Microbiol.">
        <title>A case of 'blown pack' spoilage of vacuum-packaged pork likely associated with Clostridium estertheticum in Canada.</title>
        <authorList>
            <person name="Zhang P."/>
            <person name="Ward P."/>
            <person name="McMullen L.M."/>
            <person name="Yang X."/>
        </authorList>
    </citation>
    <scope>NUCLEOTIDE SEQUENCE [LARGE SCALE GENOMIC DNA]</scope>
    <source>
        <strain evidence="2">MA19</strain>
    </source>
</reference>
<keyword evidence="1" id="KW-1133">Transmembrane helix</keyword>
<feature type="transmembrane region" description="Helical" evidence="1">
    <location>
        <begin position="40"/>
        <end position="56"/>
    </location>
</feature>
<gene>
    <name evidence="2" type="ORF">E4V82_21665</name>
</gene>
<feature type="transmembrane region" description="Helical" evidence="1">
    <location>
        <begin position="68"/>
        <end position="86"/>
    </location>
</feature>
<dbReference type="RefSeq" id="WP_152753839.1">
    <property type="nucleotide sequence ID" value="NZ_CP077611.1"/>
</dbReference>
<comment type="caution">
    <text evidence="2">The sequence shown here is derived from an EMBL/GenBank/DDBJ whole genome shotgun (WGS) entry which is preliminary data.</text>
</comment>
<dbReference type="Proteomes" id="UP000342249">
    <property type="component" value="Unassembled WGS sequence"/>
</dbReference>
<protein>
    <submittedName>
        <fullName evidence="2">DUF3021 family protein</fullName>
    </submittedName>
</protein>
<sequence>MKRINQYFSSGCVAFTVTIIIVIIIHFINHQLTLGVKSEASLIFLILVIQSVLYFMENIHVKSPITHMVFELLIIISVTFSIGIPMKVINIISLSSAIEIFLTIALAYAIACLSLYINSTNDAKDINKKLQEK</sequence>
<name>A0A5N7J7H3_9CLOT</name>
<feature type="transmembrane region" description="Helical" evidence="1">
    <location>
        <begin position="92"/>
        <end position="117"/>
    </location>
</feature>
<keyword evidence="1" id="KW-0472">Membrane</keyword>
<dbReference type="AlphaFoldDB" id="A0A5N7J7H3"/>
<evidence type="ECO:0000313" key="3">
    <source>
        <dbReference type="Proteomes" id="UP000342249"/>
    </source>
</evidence>
<organism evidence="2 3">
    <name type="scientific">Clostridium estertheticum</name>
    <dbReference type="NCBI Taxonomy" id="238834"/>
    <lineage>
        <taxon>Bacteria</taxon>
        <taxon>Bacillati</taxon>
        <taxon>Bacillota</taxon>
        <taxon>Clostridia</taxon>
        <taxon>Eubacteriales</taxon>
        <taxon>Clostridiaceae</taxon>
        <taxon>Clostridium</taxon>
    </lineage>
</organism>
<proteinExistence type="predicted"/>
<evidence type="ECO:0000313" key="2">
    <source>
        <dbReference type="EMBL" id="MPQ64686.1"/>
    </source>
</evidence>